<evidence type="ECO:0000256" key="2">
    <source>
        <dbReference type="SAM" id="Phobius"/>
    </source>
</evidence>
<gene>
    <name evidence="3" type="ORF">FM114_10210</name>
</gene>
<feature type="transmembrane region" description="Helical" evidence="2">
    <location>
        <begin position="457"/>
        <end position="475"/>
    </location>
</feature>
<dbReference type="Proteomes" id="UP000188342">
    <property type="component" value="Unassembled WGS sequence"/>
</dbReference>
<feature type="compositionally biased region" description="Acidic residues" evidence="1">
    <location>
        <begin position="218"/>
        <end position="232"/>
    </location>
</feature>
<feature type="transmembrane region" description="Helical" evidence="2">
    <location>
        <begin position="369"/>
        <end position="391"/>
    </location>
</feature>
<organism evidence="3 4">
    <name type="scientific">Luteococcus japonicus LSP_Lj1</name>
    <dbReference type="NCBI Taxonomy" id="1255658"/>
    <lineage>
        <taxon>Bacteria</taxon>
        <taxon>Bacillati</taxon>
        <taxon>Actinomycetota</taxon>
        <taxon>Actinomycetes</taxon>
        <taxon>Propionibacteriales</taxon>
        <taxon>Propionibacteriaceae</taxon>
        <taxon>Luteococcus</taxon>
    </lineage>
</organism>
<dbReference type="Pfam" id="PF14025">
    <property type="entry name" value="DUF4241"/>
    <property type="match status" value="1"/>
</dbReference>
<dbReference type="InterPro" id="IPR025335">
    <property type="entry name" value="DUF4241"/>
</dbReference>
<feature type="transmembrane region" description="Helical" evidence="2">
    <location>
        <begin position="251"/>
        <end position="272"/>
    </location>
</feature>
<accession>A0A1R4JXH8</accession>
<feature type="transmembrane region" description="Helical" evidence="2">
    <location>
        <begin position="278"/>
        <end position="296"/>
    </location>
</feature>
<feature type="region of interest" description="Disordered" evidence="1">
    <location>
        <begin position="213"/>
        <end position="245"/>
    </location>
</feature>
<keyword evidence="4" id="KW-1185">Reference proteome</keyword>
<feature type="transmembrane region" description="Helical" evidence="2">
    <location>
        <begin position="339"/>
        <end position="357"/>
    </location>
</feature>
<protein>
    <submittedName>
        <fullName evidence="3">Uncharacterized protein</fullName>
    </submittedName>
</protein>
<sequence length="554" mass="59555">MTTLPSNQPTWALGEGPARLLGDDGPARLRIELMGTLELRDGWLACVDPYTLASQVELEVPAGEHEVYVTVADVSEEQDGSHCRNSALSLLLAPLEEVRTSTASLDALLDEDGDVQAVGVDAGVAAMMDRSTFRSLHEMGDQLEQVNDRWLELAESRHATVDGFVDDVNAAGRVVAVDAGWGDGGYAVVRAFDADGRLLAVHLDFEVIDGPRPKELLEDGDDVDDEFDDEDQTQPTTADKPKTPMSAPIRAFGAVLLITLFTIPGLVLWSHLHGRSPGALAWAALLPPIALSVVLAMGRRRRGDDGQEDDDVASTMFWFAGIFLLGGILLLKVSWPVPVLLHLLAGGAAGMVVSFLLGSRDGTRTNVPLWAHAPLALAGSSLLQLAAAGRLSWSPELGAWAAILLGQALLPAWLALKPLNVFPGVREELGERWGTVDGVHPHDALVWHVEEGRREPMGMRALVLALVGALVVVPLSMSWPWIAWGFLAVVLVVTVRDRLRLSNRPGGVLHAWRVFRRRPQVPALDPGPPGRRIGWDPGCARGVGRLRGRGASTG</sequence>
<keyword evidence="2" id="KW-0812">Transmembrane</keyword>
<keyword evidence="2" id="KW-1133">Transmembrane helix</keyword>
<evidence type="ECO:0000256" key="1">
    <source>
        <dbReference type="SAM" id="MobiDB-lite"/>
    </source>
</evidence>
<evidence type="ECO:0000313" key="3">
    <source>
        <dbReference type="EMBL" id="SJN36961.1"/>
    </source>
</evidence>
<keyword evidence="2" id="KW-0472">Membrane</keyword>
<dbReference type="STRING" id="1255658.FM114_10210"/>
<proteinExistence type="predicted"/>
<dbReference type="EMBL" id="FUKQ01000038">
    <property type="protein sequence ID" value="SJN36961.1"/>
    <property type="molecule type" value="Genomic_DNA"/>
</dbReference>
<feature type="transmembrane region" description="Helical" evidence="2">
    <location>
        <begin position="316"/>
        <end position="333"/>
    </location>
</feature>
<dbReference type="AlphaFoldDB" id="A0A1R4JXH8"/>
<feature type="transmembrane region" description="Helical" evidence="2">
    <location>
        <begin position="397"/>
        <end position="416"/>
    </location>
</feature>
<reference evidence="3 4" key="1">
    <citation type="submission" date="2017-02" db="EMBL/GenBank/DDBJ databases">
        <authorList>
            <person name="Peterson S.W."/>
        </authorList>
    </citation>
    <scope>NUCLEOTIDE SEQUENCE [LARGE SCALE GENOMIC DNA]</scope>
    <source>
        <strain evidence="3 4">LSP_Lj1</strain>
    </source>
</reference>
<dbReference type="OrthoDB" id="9789980at2"/>
<name>A0A1R4JXH8_9ACTN</name>
<evidence type="ECO:0000313" key="4">
    <source>
        <dbReference type="Proteomes" id="UP000188342"/>
    </source>
</evidence>